<sequence length="179" mass="19506">MQSGTMLVKADFLKTRLIKISMLALSLTALVACSDNQSASQSGNQGPALPVSLNDVMVALVNKATDPDWTAVWNNPQSDRDWRELEHLAFQVQTGGGLMQVAGTGPMDAEWVADAGWQRLAAQLEQDGIRAVNAVRSRNIELMQRAGGQLIETCESCHQQFATDLPRLDQMTERPAVSL</sequence>
<dbReference type="GO" id="GO:0005506">
    <property type="term" value="F:iron ion binding"/>
    <property type="evidence" value="ECO:0007669"/>
    <property type="project" value="InterPro"/>
</dbReference>
<evidence type="ECO:0000256" key="1">
    <source>
        <dbReference type="SAM" id="SignalP"/>
    </source>
</evidence>
<reference evidence="3" key="1">
    <citation type="submission" date="2016-07" db="EMBL/GenBank/DDBJ databases">
        <authorList>
            <person name="Florea S."/>
            <person name="Webb J.S."/>
            <person name="Jaromczyk J."/>
            <person name="Schardl C.L."/>
        </authorList>
    </citation>
    <scope>NUCLEOTIDE SEQUENCE [LARGE SCALE GENOMIC DNA]</scope>
    <source>
        <strain evidence="3">KCTC 42131</strain>
    </source>
</reference>
<dbReference type="Proteomes" id="UP000175669">
    <property type="component" value="Unassembled WGS sequence"/>
</dbReference>
<evidence type="ECO:0000313" key="2">
    <source>
        <dbReference type="EMBL" id="OFE13786.1"/>
    </source>
</evidence>
<organism evidence="2 3">
    <name type="scientific">Pseudohongiella acticola</name>
    <dbReference type="NCBI Taxonomy" id="1524254"/>
    <lineage>
        <taxon>Bacteria</taxon>
        <taxon>Pseudomonadati</taxon>
        <taxon>Pseudomonadota</taxon>
        <taxon>Gammaproteobacteria</taxon>
        <taxon>Pseudomonadales</taxon>
        <taxon>Pseudohongiellaceae</taxon>
        <taxon>Pseudohongiella</taxon>
    </lineage>
</organism>
<accession>A0A1E8CMT6</accession>
<keyword evidence="1" id="KW-0732">Signal</keyword>
<protein>
    <recommendedName>
        <fullName evidence="4">Cytochrome c domain-containing protein</fullName>
    </recommendedName>
</protein>
<gene>
    <name evidence="2" type="ORF">PHACT_12110</name>
</gene>
<keyword evidence="3" id="KW-1185">Reference proteome</keyword>
<evidence type="ECO:0008006" key="4">
    <source>
        <dbReference type="Google" id="ProtNLM"/>
    </source>
</evidence>
<proteinExistence type="predicted"/>
<comment type="caution">
    <text evidence="2">The sequence shown here is derived from an EMBL/GenBank/DDBJ whole genome shotgun (WGS) entry which is preliminary data.</text>
</comment>
<dbReference type="GO" id="GO:0009055">
    <property type="term" value="F:electron transfer activity"/>
    <property type="evidence" value="ECO:0007669"/>
    <property type="project" value="InterPro"/>
</dbReference>
<dbReference type="SUPFAM" id="SSF47175">
    <property type="entry name" value="Cytochromes"/>
    <property type="match status" value="1"/>
</dbReference>
<dbReference type="AlphaFoldDB" id="A0A1E8CMT6"/>
<dbReference type="GO" id="GO:0022900">
    <property type="term" value="P:electron transport chain"/>
    <property type="evidence" value="ECO:0007669"/>
    <property type="project" value="InterPro"/>
</dbReference>
<dbReference type="GO" id="GO:0020037">
    <property type="term" value="F:heme binding"/>
    <property type="evidence" value="ECO:0007669"/>
    <property type="project" value="InterPro"/>
</dbReference>
<dbReference type="EMBL" id="MASR01000001">
    <property type="protein sequence ID" value="OFE13786.1"/>
    <property type="molecule type" value="Genomic_DNA"/>
</dbReference>
<dbReference type="STRING" id="1524254.PHACT_12110"/>
<dbReference type="Gene3D" id="1.20.120.10">
    <property type="entry name" value="Cytochrome c/b562"/>
    <property type="match status" value="1"/>
</dbReference>
<feature type="signal peptide" evidence="1">
    <location>
        <begin position="1"/>
        <end position="34"/>
    </location>
</feature>
<feature type="chain" id="PRO_5009212303" description="Cytochrome c domain-containing protein" evidence="1">
    <location>
        <begin position="35"/>
        <end position="179"/>
    </location>
</feature>
<name>A0A1E8CMT6_9GAMM</name>
<evidence type="ECO:0000313" key="3">
    <source>
        <dbReference type="Proteomes" id="UP000175669"/>
    </source>
</evidence>
<dbReference type="InterPro" id="IPR010980">
    <property type="entry name" value="Cyt_c/b562"/>
</dbReference>